<proteinExistence type="predicted"/>
<evidence type="ECO:0000313" key="2">
    <source>
        <dbReference type="Proteomes" id="UP000308600"/>
    </source>
</evidence>
<gene>
    <name evidence="1" type="ORF">BDN72DRAFT_870349</name>
</gene>
<name>A0ACD3AXI0_9AGAR</name>
<organism evidence="1 2">
    <name type="scientific">Pluteus cervinus</name>
    <dbReference type="NCBI Taxonomy" id="181527"/>
    <lineage>
        <taxon>Eukaryota</taxon>
        <taxon>Fungi</taxon>
        <taxon>Dikarya</taxon>
        <taxon>Basidiomycota</taxon>
        <taxon>Agaricomycotina</taxon>
        <taxon>Agaricomycetes</taxon>
        <taxon>Agaricomycetidae</taxon>
        <taxon>Agaricales</taxon>
        <taxon>Pluteineae</taxon>
        <taxon>Pluteaceae</taxon>
        <taxon>Pluteus</taxon>
    </lineage>
</organism>
<dbReference type="Proteomes" id="UP000308600">
    <property type="component" value="Unassembled WGS sequence"/>
</dbReference>
<dbReference type="EMBL" id="ML208314">
    <property type="protein sequence ID" value="TFK70404.1"/>
    <property type="molecule type" value="Genomic_DNA"/>
</dbReference>
<accession>A0ACD3AXI0</accession>
<keyword evidence="2" id="KW-1185">Reference proteome</keyword>
<evidence type="ECO:0000313" key="1">
    <source>
        <dbReference type="EMBL" id="TFK70404.1"/>
    </source>
</evidence>
<protein>
    <submittedName>
        <fullName evidence="1">Uncharacterized protein</fullName>
    </submittedName>
</protein>
<sequence length="344" mass="39137">MASEVHASPGVNRHGEVHASPGVDRHGEPWFEDGNIVLITREEPIAFRVHRGVLARHSEVFQGMFQIPQRASDCEMYEGCQVVRMHDIPSELSNLITALYDGPSFANTGIKDFLYLAGILRLSTKYFIHHLRIQATRYLTKTWARTLHGHDDMVRTALTAPMVDNLTYPYAHPLHVLNLAREVNIQIVIPSALYFLSLYPLTDLIRADHPKLVKHPSSPSPEMLPHDLQNYTLMFQHRLNIILHFVRHICGERRASASCSNEQSCPRAFALLASRLSRSWQIRTGPFHYMTQAIEEISRDSTVCNACSQAFHLDVHTFRQKAWDELPSVIGLPSWEEMEAADTS</sequence>
<reference evidence="1 2" key="1">
    <citation type="journal article" date="2019" name="Nat. Ecol. Evol.">
        <title>Megaphylogeny resolves global patterns of mushroom evolution.</title>
        <authorList>
            <person name="Varga T."/>
            <person name="Krizsan K."/>
            <person name="Foldi C."/>
            <person name="Dima B."/>
            <person name="Sanchez-Garcia M."/>
            <person name="Sanchez-Ramirez S."/>
            <person name="Szollosi G.J."/>
            <person name="Szarkandi J.G."/>
            <person name="Papp V."/>
            <person name="Albert L."/>
            <person name="Andreopoulos W."/>
            <person name="Angelini C."/>
            <person name="Antonin V."/>
            <person name="Barry K.W."/>
            <person name="Bougher N.L."/>
            <person name="Buchanan P."/>
            <person name="Buyck B."/>
            <person name="Bense V."/>
            <person name="Catcheside P."/>
            <person name="Chovatia M."/>
            <person name="Cooper J."/>
            <person name="Damon W."/>
            <person name="Desjardin D."/>
            <person name="Finy P."/>
            <person name="Geml J."/>
            <person name="Haridas S."/>
            <person name="Hughes K."/>
            <person name="Justo A."/>
            <person name="Karasinski D."/>
            <person name="Kautmanova I."/>
            <person name="Kiss B."/>
            <person name="Kocsube S."/>
            <person name="Kotiranta H."/>
            <person name="LaButti K.M."/>
            <person name="Lechner B.E."/>
            <person name="Liimatainen K."/>
            <person name="Lipzen A."/>
            <person name="Lukacs Z."/>
            <person name="Mihaltcheva S."/>
            <person name="Morgado L.N."/>
            <person name="Niskanen T."/>
            <person name="Noordeloos M.E."/>
            <person name="Ohm R.A."/>
            <person name="Ortiz-Santana B."/>
            <person name="Ovrebo C."/>
            <person name="Racz N."/>
            <person name="Riley R."/>
            <person name="Savchenko A."/>
            <person name="Shiryaev A."/>
            <person name="Soop K."/>
            <person name="Spirin V."/>
            <person name="Szebenyi C."/>
            <person name="Tomsovsky M."/>
            <person name="Tulloss R.E."/>
            <person name="Uehling J."/>
            <person name="Grigoriev I.V."/>
            <person name="Vagvolgyi C."/>
            <person name="Papp T."/>
            <person name="Martin F.M."/>
            <person name="Miettinen O."/>
            <person name="Hibbett D.S."/>
            <person name="Nagy L.G."/>
        </authorList>
    </citation>
    <scope>NUCLEOTIDE SEQUENCE [LARGE SCALE GENOMIC DNA]</scope>
    <source>
        <strain evidence="1 2">NL-1719</strain>
    </source>
</reference>